<evidence type="ECO:0000259" key="2">
    <source>
        <dbReference type="Pfam" id="PF18291"/>
    </source>
</evidence>
<dbReference type="EMBL" id="SNQI01000002">
    <property type="protein sequence ID" value="TEW75227.1"/>
    <property type="molecule type" value="Genomic_DNA"/>
</dbReference>
<evidence type="ECO:0000313" key="3">
    <source>
        <dbReference type="EMBL" id="TEW75227.1"/>
    </source>
</evidence>
<dbReference type="Proteomes" id="UP000298517">
    <property type="component" value="Unassembled WGS sequence"/>
</dbReference>
<gene>
    <name evidence="3" type="ORF">E2488_06840</name>
</gene>
<dbReference type="RefSeq" id="WP_134247596.1">
    <property type="nucleotide sequence ID" value="NZ_SNQI01000002.1"/>
</dbReference>
<dbReference type="NCBIfam" id="TIGR01201">
    <property type="entry name" value="HU_rel"/>
    <property type="match status" value="1"/>
</dbReference>
<dbReference type="InterPro" id="IPR005902">
    <property type="entry name" value="HU_DNA-bd_put"/>
</dbReference>
<reference evidence="3 4" key="1">
    <citation type="journal article" date="2011" name="J. Microbiol.">
        <title>Gramella jeungdoensis sp. nov., isolated from a solar saltern in Korea.</title>
        <authorList>
            <person name="Joung Y."/>
            <person name="Kim H."/>
            <person name="Jang T."/>
            <person name="Ahn T.S."/>
            <person name="Joh K."/>
        </authorList>
    </citation>
    <scope>NUCLEOTIDE SEQUENCE [LARGE SCALE GENOMIC DNA]</scope>
    <source>
        <strain evidence="3 4">KCTC 23123</strain>
    </source>
</reference>
<proteinExistence type="predicted"/>
<feature type="domain" description="HU" evidence="2">
    <location>
        <begin position="2"/>
        <end position="123"/>
    </location>
</feature>
<accession>A0A4Y8ATM9</accession>
<dbReference type="Pfam" id="PF18291">
    <property type="entry name" value="HU-HIG"/>
    <property type="match status" value="1"/>
</dbReference>
<organism evidence="3 4">
    <name type="scientific">Gramella jeungdoensis</name>
    <dbReference type="NCBI Taxonomy" id="708091"/>
    <lineage>
        <taxon>Bacteria</taxon>
        <taxon>Pseudomonadati</taxon>
        <taxon>Bacteroidota</taxon>
        <taxon>Flavobacteriia</taxon>
        <taxon>Flavobacteriales</taxon>
        <taxon>Flavobacteriaceae</taxon>
        <taxon>Christiangramia</taxon>
    </lineage>
</organism>
<dbReference type="SUPFAM" id="SSF47729">
    <property type="entry name" value="IHF-like DNA-binding proteins"/>
    <property type="match status" value="1"/>
</dbReference>
<dbReference type="Gene3D" id="4.10.520.10">
    <property type="entry name" value="IHF-like DNA-binding proteins"/>
    <property type="match status" value="1"/>
</dbReference>
<dbReference type="AlphaFoldDB" id="A0A4Y8ATM9"/>
<sequence>MIKYILKEQVNPQDLAAQNKFLPVKIKQETLTLRDFAKRISRESTVSSMDAMAVLEGLLQIIPDEIANGKIIKLGDFGTFRSTITSETAISKEAFHISQIKGLNVRFRPSKEFTKQISHIDFQMDS</sequence>
<keyword evidence="4" id="KW-1185">Reference proteome</keyword>
<keyword evidence="1" id="KW-0238">DNA-binding</keyword>
<dbReference type="OrthoDB" id="9809801at2"/>
<evidence type="ECO:0000313" key="4">
    <source>
        <dbReference type="Proteomes" id="UP000298517"/>
    </source>
</evidence>
<evidence type="ECO:0000256" key="1">
    <source>
        <dbReference type="ARBA" id="ARBA00023125"/>
    </source>
</evidence>
<dbReference type="InterPro" id="IPR010992">
    <property type="entry name" value="IHF-like_DNA-bd_dom_sf"/>
</dbReference>
<protein>
    <recommendedName>
        <fullName evidence="2">HU domain-containing protein</fullName>
    </recommendedName>
</protein>
<dbReference type="InterPro" id="IPR041607">
    <property type="entry name" value="HU-HIG"/>
</dbReference>
<dbReference type="GO" id="GO:0003677">
    <property type="term" value="F:DNA binding"/>
    <property type="evidence" value="ECO:0007669"/>
    <property type="project" value="UniProtKB-KW"/>
</dbReference>
<comment type="caution">
    <text evidence="3">The sequence shown here is derived from an EMBL/GenBank/DDBJ whole genome shotgun (WGS) entry which is preliminary data.</text>
</comment>
<name>A0A4Y8ATM9_9FLAO</name>